<dbReference type="Proteomes" id="UP000054524">
    <property type="component" value="Unassembled WGS sequence"/>
</dbReference>
<organism evidence="2 3">
    <name type="scientific">Nematocida ausubeli (strain ATCC PRA-371 / ERTm2)</name>
    <name type="common">Nematode killer fungus</name>
    <dbReference type="NCBI Taxonomy" id="1913371"/>
    <lineage>
        <taxon>Eukaryota</taxon>
        <taxon>Fungi</taxon>
        <taxon>Fungi incertae sedis</taxon>
        <taxon>Microsporidia</taxon>
        <taxon>Nematocida</taxon>
    </lineage>
</organism>
<feature type="chain" id="PRO_5001807759" evidence="1">
    <location>
        <begin position="18"/>
        <end position="905"/>
    </location>
</feature>
<dbReference type="HOGENOM" id="CLU_009683_3_0_1"/>
<dbReference type="EMBL" id="AKIJ01000005">
    <property type="protein sequence ID" value="KFG25427.1"/>
    <property type="molecule type" value="Genomic_DNA"/>
</dbReference>
<dbReference type="GeneID" id="77677174"/>
<evidence type="ECO:0000313" key="3">
    <source>
        <dbReference type="Proteomes" id="UP000054524"/>
    </source>
</evidence>
<proteinExistence type="predicted"/>
<keyword evidence="1" id="KW-0732">Signal</keyword>
<comment type="caution">
    <text evidence="2">The sequence shown here is derived from an EMBL/GenBank/DDBJ whole genome shotgun (WGS) entry which is preliminary data.</text>
</comment>
<sequence>MNWQYLVKLLMLQHICAKIALMDIKHIHERVIKDAHFGNLTINPEGPLNPLRGYLYSKNRLVHNKRLFSPTIETSYILRSINHRNIKTSEQWSTYGFLKNPAKDKPYSPKSAGNESQEYIYRYSRSLIWMFPSVSGDLSIETGRNNSFIRALRSIKDKSQINSLLASLLLLSEGISLPVEYSQEDEAVFLRRKNDLYFVLPLRLQENTKGNQASESVFLSEALKLMNFFITNCGCDLLKKGGEFSEPISYKDFKTGNFLNSTKFMIQSYIFEFIDSLEATEGFIHAVHKILSEWIEDVHESGNEENMQIAIDLFERCFVSAVSHDNCSRTDYVDALLEIERIVDSDRPIPFSDSAQIPAYRSVPVYIRKSDTFINDERMNFSNCVEVGLLGIFCCFVYDASARIYTTEHIPEASSSLKDFFHSYSVPFTYTDFSLHKTWNRVVSDLSAPEIAYVKDRNELRSGLINMLVVIAEISGVYERDKEILQEFIEEITEAESITNWDVCRKIRIYAEDLFKLLSRDSSLKVEFFLNEGKRSDGKTDLFGKIFLKYSLGEITKGILLEIKPQHASLSLVSDKSSFPKKMEESLLNIKHIIKAQKTLLGYLIRQYASFILKSANIMQSTDLVHRKTIIRISADKFESIDRLLMKAPIEGIPYKKELVACTLIYAHDQDLSPEHPAIRFTSNILGSVPLRDVETQKEFFPSLVYTKAYLSCYPSILIDDSIYLERASESNEISGIFHYIVELNSPEFLVQCLKVSIKLENLSISFSCPIMKKENANEIFSILYGEGSLTHIKKIKNYIFTHSARKNYMNELVSAAWFVYVCEQTPIIWEVVEDAYSNLHSGSFLYNSDKISTVDNFGSVLNVLNIMRKDPTRDPKNAEKFDAIHAEVVRLGIHYNSRNWPRYF</sequence>
<dbReference type="AlphaFoldDB" id="A0A086IZV9"/>
<feature type="signal peptide" evidence="1">
    <location>
        <begin position="1"/>
        <end position="17"/>
    </location>
</feature>
<evidence type="ECO:0000313" key="2">
    <source>
        <dbReference type="EMBL" id="KFG25427.1"/>
    </source>
</evidence>
<protein>
    <submittedName>
        <fullName evidence="2">Uncharacterized protein</fullName>
    </submittedName>
</protein>
<evidence type="ECO:0000256" key="1">
    <source>
        <dbReference type="SAM" id="SignalP"/>
    </source>
</evidence>
<keyword evidence="3" id="KW-1185">Reference proteome</keyword>
<accession>A0A086IZV9</accession>
<gene>
    <name evidence="2" type="ORF">NESG_02201</name>
</gene>
<name>A0A086IZV9_NEMA1</name>
<reference evidence="2 3" key="1">
    <citation type="journal article" date="2014" name="Genome Announc.">
        <title>Genome Sequence of the Microsporidian Species Nematocida sp1 Strain ERTm6 (ATCC PRA-372).</title>
        <authorList>
            <person name="Bakowski M.A."/>
            <person name="Priest M."/>
            <person name="Young S."/>
            <person name="Cuomo C.A."/>
            <person name="Troemel E.R."/>
        </authorList>
    </citation>
    <scope>NUCLEOTIDE SEQUENCE [LARGE SCALE GENOMIC DNA]</scope>
    <source>
        <strain evidence="2 3">ERTm6</strain>
    </source>
</reference>
<dbReference type="RefSeq" id="XP_052903982.1">
    <property type="nucleotide sequence ID" value="XM_053049811.1"/>
</dbReference>